<dbReference type="Gene3D" id="3.40.50.360">
    <property type="match status" value="1"/>
</dbReference>
<evidence type="ECO:0000259" key="1">
    <source>
        <dbReference type="Pfam" id="PF03358"/>
    </source>
</evidence>
<dbReference type="InterPro" id="IPR050104">
    <property type="entry name" value="FMN-dep_NADH:Q_OxRdtase_AzoR1"/>
</dbReference>
<dbReference type="RefSeq" id="WP_031389214.1">
    <property type="nucleotide sequence ID" value="NZ_JPNB01000001.1"/>
</dbReference>
<comment type="caution">
    <text evidence="2">The sequence shown here is derived from an EMBL/GenBank/DDBJ whole genome shotgun (WGS) entry which is preliminary data.</text>
</comment>
<evidence type="ECO:0000313" key="3">
    <source>
        <dbReference type="Proteomes" id="UP000295718"/>
    </source>
</evidence>
<keyword evidence="3" id="KW-1185">Reference proteome</keyword>
<dbReference type="Pfam" id="PF03358">
    <property type="entry name" value="FMN_red"/>
    <property type="match status" value="1"/>
</dbReference>
<dbReference type="GO" id="GO:0016491">
    <property type="term" value="F:oxidoreductase activity"/>
    <property type="evidence" value="ECO:0007669"/>
    <property type="project" value="InterPro"/>
</dbReference>
<dbReference type="PANTHER" id="PTHR43741:SF4">
    <property type="entry name" value="FMN-DEPENDENT NADH:QUINONE OXIDOREDUCTASE"/>
    <property type="match status" value="1"/>
</dbReference>
<evidence type="ECO:0000313" key="2">
    <source>
        <dbReference type="EMBL" id="TCL56315.1"/>
    </source>
</evidence>
<dbReference type="AlphaFoldDB" id="A0A4R1QUV5"/>
<dbReference type="STRING" id="1469948.GCA_000732725_00446"/>
<gene>
    <name evidence="2" type="ORF">EDD76_112143</name>
</gene>
<dbReference type="EMBL" id="SLUO01000012">
    <property type="protein sequence ID" value="TCL56315.1"/>
    <property type="molecule type" value="Genomic_DNA"/>
</dbReference>
<reference evidence="2 3" key="1">
    <citation type="submission" date="2019-03" db="EMBL/GenBank/DDBJ databases">
        <title>Genomic Encyclopedia of Type Strains, Phase IV (KMG-IV): sequencing the most valuable type-strain genomes for metagenomic binning, comparative biology and taxonomic classification.</title>
        <authorList>
            <person name="Goeker M."/>
        </authorList>
    </citation>
    <scope>NUCLEOTIDE SEQUENCE [LARGE SCALE GENOMIC DNA]</scope>
    <source>
        <strain evidence="2 3">DSM 100556</strain>
    </source>
</reference>
<dbReference type="InterPro" id="IPR005025">
    <property type="entry name" value="FMN_Rdtase-like_dom"/>
</dbReference>
<dbReference type="OrthoDB" id="9790975at2"/>
<accession>A0A4R1QUV5</accession>
<proteinExistence type="predicted"/>
<feature type="domain" description="NADPH-dependent FMN reductase-like" evidence="1">
    <location>
        <begin position="1"/>
        <end position="145"/>
    </location>
</feature>
<dbReference type="PANTHER" id="PTHR43741">
    <property type="entry name" value="FMN-DEPENDENT NADH-AZOREDUCTASE 1"/>
    <property type="match status" value="1"/>
</dbReference>
<dbReference type="SUPFAM" id="SSF52218">
    <property type="entry name" value="Flavoproteins"/>
    <property type="match status" value="1"/>
</dbReference>
<name>A0A4R1QUV5_9FIRM</name>
<dbReference type="Proteomes" id="UP000295718">
    <property type="component" value="Unassembled WGS sequence"/>
</dbReference>
<protein>
    <submittedName>
        <fullName evidence="2">Multimeric flavodoxin WrbA</fullName>
    </submittedName>
</protein>
<sequence length="263" mass="30303">MRILVINACPHRGNTWTLTKFVEEEMLKFDSTVEFDEIYLEEISIPFCCGCSLCFRIGHHFCPHNQYIQPIMDKISESDSFIISASCYQGAVPAICKNLTDHLAFLIHRPRYFNKKALAISTTGGVSADSVTKSIANTLHGWGINRCYQLPIVALSWNDYQPTEKHLKLISKIAKKFYKDVKSQKMHSPHIGPLIPFNLYRAMCYDYTPDKEYPTQDGVFWKQYQDMTYAKGIPMPIHKRVFANLVYLIGKKLSPKMIVTYKK</sequence>
<organism evidence="2 3">
    <name type="scientific">Kineothrix alysoides</name>
    <dbReference type="NCBI Taxonomy" id="1469948"/>
    <lineage>
        <taxon>Bacteria</taxon>
        <taxon>Bacillati</taxon>
        <taxon>Bacillota</taxon>
        <taxon>Clostridia</taxon>
        <taxon>Lachnospirales</taxon>
        <taxon>Lachnospiraceae</taxon>
        <taxon>Kineothrix</taxon>
    </lineage>
</organism>
<dbReference type="InterPro" id="IPR029039">
    <property type="entry name" value="Flavoprotein-like_sf"/>
</dbReference>